<gene>
    <name evidence="2" type="ORF">ACFP1G_04905</name>
</gene>
<keyword evidence="1" id="KW-0732">Signal</keyword>
<feature type="chain" id="PRO_5046400045" description="DUF4767 domain-containing protein" evidence="1">
    <location>
        <begin position="21"/>
        <end position="168"/>
    </location>
</feature>
<name>A0ABW1SRY5_9LACO</name>
<reference evidence="3" key="1">
    <citation type="journal article" date="2019" name="Int. J. Syst. Evol. Microbiol.">
        <title>The Global Catalogue of Microorganisms (GCM) 10K type strain sequencing project: providing services to taxonomists for standard genome sequencing and annotation.</title>
        <authorList>
            <consortium name="The Broad Institute Genomics Platform"/>
            <consortium name="The Broad Institute Genome Sequencing Center for Infectious Disease"/>
            <person name="Wu L."/>
            <person name="Ma J."/>
        </authorList>
    </citation>
    <scope>NUCLEOTIDE SEQUENCE [LARGE SCALE GENOMIC DNA]</scope>
    <source>
        <strain evidence="3">CCM 8905</strain>
    </source>
</reference>
<evidence type="ECO:0000256" key="1">
    <source>
        <dbReference type="SAM" id="SignalP"/>
    </source>
</evidence>
<dbReference type="EMBL" id="JBHSSK010000014">
    <property type="protein sequence ID" value="MFC6206816.1"/>
    <property type="molecule type" value="Genomic_DNA"/>
</dbReference>
<sequence>MKIKNILLTTLAAATFGGVAVTLPTDTASAAKLTAMTSFPKNFRGTWYNKEDGTRTKITTKKWTDYDPGTTSVFKLHKISRKKGTDSWLYGFKTSNNNIYYSFWPEGKKPKLSAFNEIKFHEKIITKTYHGKKIKVLKEYGERNTFATFAYKTKQQSKHLKAYEYYGN</sequence>
<feature type="signal peptide" evidence="1">
    <location>
        <begin position="1"/>
        <end position="20"/>
    </location>
</feature>
<evidence type="ECO:0000313" key="3">
    <source>
        <dbReference type="Proteomes" id="UP001596254"/>
    </source>
</evidence>
<evidence type="ECO:0008006" key="4">
    <source>
        <dbReference type="Google" id="ProtNLM"/>
    </source>
</evidence>
<keyword evidence="3" id="KW-1185">Reference proteome</keyword>
<accession>A0ABW1SRY5</accession>
<comment type="caution">
    <text evidence="2">The sequence shown here is derived from an EMBL/GenBank/DDBJ whole genome shotgun (WGS) entry which is preliminary data.</text>
</comment>
<evidence type="ECO:0000313" key="2">
    <source>
        <dbReference type="EMBL" id="MFC6206816.1"/>
    </source>
</evidence>
<dbReference type="RefSeq" id="WP_125693551.1">
    <property type="nucleotide sequence ID" value="NZ_JBHSSK010000014.1"/>
</dbReference>
<organism evidence="2 3">
    <name type="scientific">Levilactobacillus tongjiangensis</name>
    <dbReference type="NCBI Taxonomy" id="2486023"/>
    <lineage>
        <taxon>Bacteria</taxon>
        <taxon>Bacillati</taxon>
        <taxon>Bacillota</taxon>
        <taxon>Bacilli</taxon>
        <taxon>Lactobacillales</taxon>
        <taxon>Lactobacillaceae</taxon>
        <taxon>Levilactobacillus</taxon>
    </lineage>
</organism>
<protein>
    <recommendedName>
        <fullName evidence="4">DUF4767 domain-containing protein</fullName>
    </recommendedName>
</protein>
<proteinExistence type="predicted"/>
<dbReference type="Proteomes" id="UP001596254">
    <property type="component" value="Unassembled WGS sequence"/>
</dbReference>